<organism evidence="2 3">
    <name type="scientific">Flavobacterium seoulense</name>
    <dbReference type="NCBI Taxonomy" id="1492738"/>
    <lineage>
        <taxon>Bacteria</taxon>
        <taxon>Pseudomonadati</taxon>
        <taxon>Bacteroidota</taxon>
        <taxon>Flavobacteriia</taxon>
        <taxon>Flavobacteriales</taxon>
        <taxon>Flavobacteriaceae</taxon>
        <taxon>Flavobacterium</taxon>
    </lineage>
</organism>
<name>A0A066WJR8_9FLAO</name>
<comment type="caution">
    <text evidence="2">The sequence shown here is derived from an EMBL/GenBank/DDBJ whole genome shotgun (WGS) entry which is preliminary data.</text>
</comment>
<keyword evidence="3" id="KW-1185">Reference proteome</keyword>
<keyword evidence="1" id="KW-1133">Transmembrane helix</keyword>
<evidence type="ECO:0000256" key="1">
    <source>
        <dbReference type="SAM" id="Phobius"/>
    </source>
</evidence>
<dbReference type="Proteomes" id="UP000027064">
    <property type="component" value="Unassembled WGS sequence"/>
</dbReference>
<dbReference type="EMBL" id="JNCA01000025">
    <property type="protein sequence ID" value="KDN54262.1"/>
    <property type="molecule type" value="Genomic_DNA"/>
</dbReference>
<dbReference type="STRING" id="1492738.FEM21_26370"/>
<gene>
    <name evidence="2" type="ORF">FEM21_26370</name>
</gene>
<protein>
    <submittedName>
        <fullName evidence="2">Uncharacterized protein</fullName>
    </submittedName>
</protein>
<proteinExistence type="predicted"/>
<evidence type="ECO:0000313" key="3">
    <source>
        <dbReference type="Proteomes" id="UP000027064"/>
    </source>
</evidence>
<keyword evidence="1" id="KW-0472">Membrane</keyword>
<sequence>MERTKANIFSNLDILVYIGMYSVINYFSHSNEKVKQLLLIRE</sequence>
<accession>A0A066WJR8</accession>
<keyword evidence="1" id="KW-0812">Transmembrane</keyword>
<feature type="transmembrane region" description="Helical" evidence="1">
    <location>
        <begin position="6"/>
        <end position="27"/>
    </location>
</feature>
<evidence type="ECO:0000313" key="2">
    <source>
        <dbReference type="EMBL" id="KDN54262.1"/>
    </source>
</evidence>
<reference evidence="2 3" key="1">
    <citation type="submission" date="2014-05" db="EMBL/GenBank/DDBJ databases">
        <title>Genome Sequence of Flavobacterium sp. EM1321.</title>
        <authorList>
            <person name="Shin S.-K."/>
            <person name="Yi H."/>
        </authorList>
    </citation>
    <scope>NUCLEOTIDE SEQUENCE [LARGE SCALE GENOMIC DNA]</scope>
    <source>
        <strain evidence="2 3">EM1321</strain>
    </source>
</reference>
<dbReference type="AlphaFoldDB" id="A0A066WJR8"/>